<dbReference type="GO" id="GO:0015079">
    <property type="term" value="F:potassium ion transmembrane transporter activity"/>
    <property type="evidence" value="ECO:0007669"/>
    <property type="project" value="UniProtKB-UniRule"/>
</dbReference>
<comment type="catalytic activity">
    <reaction evidence="11">
        <text>K(+)(in) + H(+)(in) = K(+)(out) + H(+)(out)</text>
        <dbReference type="Rhea" id="RHEA:28490"/>
        <dbReference type="ChEBI" id="CHEBI:15378"/>
        <dbReference type="ChEBI" id="CHEBI:29103"/>
    </reaction>
</comment>
<keyword evidence="3 11" id="KW-1003">Cell membrane</keyword>
<dbReference type="Pfam" id="PF22776">
    <property type="entry name" value="K_trans_C"/>
    <property type="match status" value="1"/>
</dbReference>
<dbReference type="GO" id="GO:0015293">
    <property type="term" value="F:symporter activity"/>
    <property type="evidence" value="ECO:0007669"/>
    <property type="project" value="UniProtKB-UniRule"/>
</dbReference>
<sequence>MGIARAEGLKKLSFAGVLVTLGIVFGDIGTSPLYVMQAITAGGAHTADFIIGAISCIIWTLTLQTTLKYVIITLRADNKGEGGILALFALLRKRRRSVYLLAMLGASALLADGVITPSITVLSAVEGLGSVYPNISIIPIVLVILAFLFLLQQFGTSFIGKSFGPIMVIWFSMLAIIGLHHISDYPAILHAFNPYYAVRLLIENPSGILILGAVFLCTTGAEALYSDLGHCGVKNIRWSWMFVKIALILNYLGQGAWIIAQPQGALPNPFFATMPVWFIVPGVIIATAAAVIASQALISGSFTIISEAITLNFWPKVQVKYPTSIKGQLYIPSVNWLLFISCSLIVLGFQHSSNMEAAYGLSITLTMIMTTFLMFFYLRVKHVKSWLAWVFLFSYMAIEFTFLVANLHKFPNGGWLTLLLASVIFLVMFIWNKARETKKRFTEFIPICHYAEVITDLRNDKDIPKVASNLVYITRAERKVDVEAKILYSILNKQPKRADRYWLIRINISDEPFTKKYKVTVLIPGVLYRVDFFIGFKVNARINRFFNHVVSELVENKEISLVSNYHSLQKHGISGDFKFIIIDRIPTVDIELTSFERLIMNSYDLLKKFSISSVKGYGLDTSNVTIEQVPLGRIPVGDNDLTRI</sequence>
<keyword evidence="10 11" id="KW-0472">Membrane</keyword>
<feature type="transmembrane region" description="Helical" evidence="11">
    <location>
        <begin position="329"/>
        <end position="351"/>
    </location>
</feature>
<dbReference type="OrthoDB" id="9805577at2"/>
<organism evidence="14 15">
    <name type="scientific">Williamwhitmania taraxaci</name>
    <dbReference type="NCBI Taxonomy" id="1640674"/>
    <lineage>
        <taxon>Bacteria</taxon>
        <taxon>Pseudomonadati</taxon>
        <taxon>Bacteroidota</taxon>
        <taxon>Bacteroidia</taxon>
        <taxon>Bacteroidales</taxon>
        <taxon>Williamwhitmaniaceae</taxon>
        <taxon>Williamwhitmania</taxon>
    </lineage>
</organism>
<dbReference type="PANTHER" id="PTHR30540:SF83">
    <property type="entry name" value="K+ POTASSIUM TRANSPORTER"/>
    <property type="match status" value="1"/>
</dbReference>
<keyword evidence="2 11" id="KW-0813">Transport</keyword>
<keyword evidence="9 11" id="KW-0406">Ion transport</keyword>
<evidence type="ECO:0000256" key="2">
    <source>
        <dbReference type="ARBA" id="ARBA00022448"/>
    </source>
</evidence>
<dbReference type="InterPro" id="IPR053951">
    <property type="entry name" value="K_trans_N"/>
</dbReference>
<dbReference type="HAMAP" id="MF_01522">
    <property type="entry name" value="Kup"/>
    <property type="match status" value="1"/>
</dbReference>
<evidence type="ECO:0000256" key="5">
    <source>
        <dbReference type="ARBA" id="ARBA00022692"/>
    </source>
</evidence>
<keyword evidence="15" id="KW-1185">Reference proteome</keyword>
<feature type="transmembrane region" description="Helical" evidence="11">
    <location>
        <begin position="49"/>
        <end position="71"/>
    </location>
</feature>
<dbReference type="PANTHER" id="PTHR30540">
    <property type="entry name" value="OSMOTIC STRESS POTASSIUM TRANSPORTER"/>
    <property type="match status" value="1"/>
</dbReference>
<protein>
    <recommendedName>
        <fullName evidence="11">Probable potassium transport system protein Kup</fullName>
    </recommendedName>
</protein>
<evidence type="ECO:0000256" key="3">
    <source>
        <dbReference type="ARBA" id="ARBA00022475"/>
    </source>
</evidence>
<evidence type="ECO:0000256" key="4">
    <source>
        <dbReference type="ARBA" id="ARBA00022538"/>
    </source>
</evidence>
<dbReference type="InterPro" id="IPR053952">
    <property type="entry name" value="K_trans_C"/>
</dbReference>
<feature type="domain" description="K+ potassium transporter integral membrane" evidence="12">
    <location>
        <begin position="18"/>
        <end position="442"/>
    </location>
</feature>
<feature type="transmembrane region" description="Helical" evidence="11">
    <location>
        <begin position="238"/>
        <end position="260"/>
    </location>
</feature>
<keyword evidence="7 11" id="KW-0630">Potassium</keyword>
<name>A0A1G6R1J4_9BACT</name>
<keyword evidence="6 11" id="KW-0769">Symport</keyword>
<dbReference type="Proteomes" id="UP000199452">
    <property type="component" value="Unassembled WGS sequence"/>
</dbReference>
<evidence type="ECO:0000256" key="10">
    <source>
        <dbReference type="ARBA" id="ARBA00023136"/>
    </source>
</evidence>
<evidence type="ECO:0000259" key="12">
    <source>
        <dbReference type="Pfam" id="PF02705"/>
    </source>
</evidence>
<accession>A0A1G6R1J4</accession>
<evidence type="ECO:0000256" key="9">
    <source>
        <dbReference type="ARBA" id="ARBA00023065"/>
    </source>
</evidence>
<feature type="domain" description="K+ potassium transporter C-terminal" evidence="13">
    <location>
        <begin position="470"/>
        <end position="624"/>
    </location>
</feature>
<gene>
    <name evidence="11" type="primary">kup</name>
    <name evidence="14" type="ORF">SAMN05216323_10688</name>
</gene>
<evidence type="ECO:0000256" key="11">
    <source>
        <dbReference type="HAMAP-Rule" id="MF_01522"/>
    </source>
</evidence>
<keyword evidence="5 11" id="KW-0812">Transmembrane</keyword>
<dbReference type="Pfam" id="PF02705">
    <property type="entry name" value="K_trans"/>
    <property type="match status" value="1"/>
</dbReference>
<comment type="function">
    <text evidence="11">Transport of potassium into the cell. Likely operates as a K(+):H(+) symporter.</text>
</comment>
<keyword evidence="8 11" id="KW-1133">Transmembrane helix</keyword>
<evidence type="ECO:0000256" key="1">
    <source>
        <dbReference type="ARBA" id="ARBA00004141"/>
    </source>
</evidence>
<evidence type="ECO:0000256" key="8">
    <source>
        <dbReference type="ARBA" id="ARBA00022989"/>
    </source>
</evidence>
<dbReference type="EMBL" id="FMYP01000068">
    <property type="protein sequence ID" value="SDC98094.1"/>
    <property type="molecule type" value="Genomic_DNA"/>
</dbReference>
<dbReference type="GO" id="GO:0005886">
    <property type="term" value="C:plasma membrane"/>
    <property type="evidence" value="ECO:0007669"/>
    <property type="project" value="UniProtKB-SubCell"/>
</dbReference>
<dbReference type="InterPro" id="IPR003855">
    <property type="entry name" value="K+_transporter"/>
</dbReference>
<evidence type="ECO:0000256" key="7">
    <source>
        <dbReference type="ARBA" id="ARBA00022958"/>
    </source>
</evidence>
<dbReference type="RefSeq" id="WP_092440249.1">
    <property type="nucleotide sequence ID" value="NZ_FMYP01000068.1"/>
</dbReference>
<dbReference type="AlphaFoldDB" id="A0A1G6R1J4"/>
<feature type="transmembrane region" description="Helical" evidence="11">
    <location>
        <begin position="272"/>
        <end position="293"/>
    </location>
</feature>
<evidence type="ECO:0000313" key="15">
    <source>
        <dbReference type="Proteomes" id="UP000199452"/>
    </source>
</evidence>
<comment type="subcellular location">
    <subcellularLocation>
        <location evidence="11">Cell membrane</location>
        <topology evidence="11">Multi-pass membrane protein</topology>
    </subcellularLocation>
    <subcellularLocation>
        <location evidence="1">Membrane</location>
        <topology evidence="1">Multi-pass membrane protein</topology>
    </subcellularLocation>
</comment>
<feature type="transmembrane region" description="Helical" evidence="11">
    <location>
        <begin position="131"/>
        <end position="151"/>
    </location>
</feature>
<evidence type="ECO:0000256" key="6">
    <source>
        <dbReference type="ARBA" id="ARBA00022847"/>
    </source>
</evidence>
<evidence type="ECO:0000259" key="13">
    <source>
        <dbReference type="Pfam" id="PF22776"/>
    </source>
</evidence>
<reference evidence="14 15" key="1">
    <citation type="submission" date="2016-09" db="EMBL/GenBank/DDBJ databases">
        <authorList>
            <person name="Capua I."/>
            <person name="De Benedictis P."/>
            <person name="Joannis T."/>
            <person name="Lombin L.H."/>
            <person name="Cattoli G."/>
        </authorList>
    </citation>
    <scope>NUCLEOTIDE SEQUENCE [LARGE SCALE GENOMIC DNA]</scope>
    <source>
        <strain evidence="14 15">A7P-90m</strain>
    </source>
</reference>
<proteinExistence type="inferred from homology"/>
<dbReference type="InterPro" id="IPR023051">
    <property type="entry name" value="Kup"/>
</dbReference>
<keyword evidence="4 11" id="KW-0633">Potassium transport</keyword>
<evidence type="ECO:0000313" key="14">
    <source>
        <dbReference type="EMBL" id="SDC98094.1"/>
    </source>
</evidence>
<feature type="transmembrane region" description="Helical" evidence="11">
    <location>
        <begin position="385"/>
        <end position="407"/>
    </location>
</feature>
<feature type="transmembrane region" description="Helical" evidence="11">
    <location>
        <begin position="12"/>
        <end position="29"/>
    </location>
</feature>
<feature type="transmembrane region" description="Helical" evidence="11">
    <location>
        <begin position="357"/>
        <end position="378"/>
    </location>
</feature>
<feature type="transmembrane region" description="Helical" evidence="11">
    <location>
        <begin position="413"/>
        <end position="431"/>
    </location>
</feature>
<feature type="transmembrane region" description="Helical" evidence="11">
    <location>
        <begin position="163"/>
        <end position="182"/>
    </location>
</feature>
<feature type="transmembrane region" description="Helical" evidence="11">
    <location>
        <begin position="98"/>
        <end position="125"/>
    </location>
</feature>
<comment type="similarity">
    <text evidence="11">Belongs to the HAK/KUP transporter (TC 2.A.72) family.</text>
</comment>